<feature type="transmembrane region" description="Helical" evidence="1">
    <location>
        <begin position="70"/>
        <end position="95"/>
    </location>
</feature>
<dbReference type="Proteomes" id="UP000593567">
    <property type="component" value="Unassembled WGS sequence"/>
</dbReference>
<keyword evidence="1" id="KW-1133">Transmembrane helix</keyword>
<organism evidence="2 3">
    <name type="scientific">Bugula neritina</name>
    <name type="common">Brown bryozoan</name>
    <name type="synonym">Sertularia neritina</name>
    <dbReference type="NCBI Taxonomy" id="10212"/>
    <lineage>
        <taxon>Eukaryota</taxon>
        <taxon>Metazoa</taxon>
        <taxon>Spiralia</taxon>
        <taxon>Lophotrochozoa</taxon>
        <taxon>Bryozoa</taxon>
        <taxon>Gymnolaemata</taxon>
        <taxon>Cheilostomatida</taxon>
        <taxon>Flustrina</taxon>
        <taxon>Buguloidea</taxon>
        <taxon>Bugulidae</taxon>
        <taxon>Bugula</taxon>
    </lineage>
</organism>
<keyword evidence="1" id="KW-0472">Membrane</keyword>
<evidence type="ECO:0000313" key="3">
    <source>
        <dbReference type="Proteomes" id="UP000593567"/>
    </source>
</evidence>
<accession>A0A7J7JU51</accession>
<evidence type="ECO:0000256" key="1">
    <source>
        <dbReference type="SAM" id="Phobius"/>
    </source>
</evidence>
<dbReference type="EMBL" id="VXIV02001815">
    <property type="protein sequence ID" value="KAF6029445.1"/>
    <property type="molecule type" value="Genomic_DNA"/>
</dbReference>
<evidence type="ECO:0000313" key="2">
    <source>
        <dbReference type="EMBL" id="KAF6029445.1"/>
    </source>
</evidence>
<comment type="caution">
    <text evidence="2">The sequence shown here is derived from an EMBL/GenBank/DDBJ whole genome shotgun (WGS) entry which is preliminary data.</text>
</comment>
<gene>
    <name evidence="2" type="ORF">EB796_012245</name>
</gene>
<protein>
    <submittedName>
        <fullName evidence="2">Uncharacterized protein</fullName>
    </submittedName>
</protein>
<reference evidence="2" key="1">
    <citation type="submission" date="2020-06" db="EMBL/GenBank/DDBJ databases">
        <title>Draft genome of Bugula neritina, a colonial animal packing powerful symbionts and potential medicines.</title>
        <authorList>
            <person name="Rayko M."/>
        </authorList>
    </citation>
    <scope>NUCLEOTIDE SEQUENCE [LARGE SCALE GENOMIC DNA]</scope>
    <source>
        <strain evidence="2">Kwan_BN1</strain>
    </source>
</reference>
<proteinExistence type="predicted"/>
<dbReference type="AlphaFoldDB" id="A0A7J7JU51"/>
<sequence length="97" mass="11449">MNIVSSLVTATHTFENLITTLNLKQHQFSCCQITDIIVILVAVKSYPEVKLRWFVFTFSFSISMTYEHKYWLLHLLLLLLLALHFTDDVYIWIIINN</sequence>
<name>A0A7J7JU51_BUGNE</name>
<keyword evidence="1" id="KW-0812">Transmembrane</keyword>
<keyword evidence="3" id="KW-1185">Reference proteome</keyword>